<dbReference type="EMBL" id="CM056742">
    <property type="protein sequence ID" value="KAJ8679909.1"/>
    <property type="molecule type" value="Genomic_DNA"/>
</dbReference>
<reference evidence="1" key="1">
    <citation type="submission" date="2023-04" db="EMBL/GenBank/DDBJ databases">
        <title>A chromosome-level genome assembly of the parasitoid wasp Eretmocerus hayati.</title>
        <authorList>
            <person name="Zhong Y."/>
            <person name="Liu S."/>
            <person name="Liu Y."/>
        </authorList>
    </citation>
    <scope>NUCLEOTIDE SEQUENCE</scope>
    <source>
        <strain evidence="1">ZJU_SS_LIU_2023</strain>
    </source>
</reference>
<organism evidence="1 2">
    <name type="scientific">Eretmocerus hayati</name>
    <dbReference type="NCBI Taxonomy" id="131215"/>
    <lineage>
        <taxon>Eukaryota</taxon>
        <taxon>Metazoa</taxon>
        <taxon>Ecdysozoa</taxon>
        <taxon>Arthropoda</taxon>
        <taxon>Hexapoda</taxon>
        <taxon>Insecta</taxon>
        <taxon>Pterygota</taxon>
        <taxon>Neoptera</taxon>
        <taxon>Endopterygota</taxon>
        <taxon>Hymenoptera</taxon>
        <taxon>Apocrita</taxon>
        <taxon>Proctotrupomorpha</taxon>
        <taxon>Chalcidoidea</taxon>
        <taxon>Aphelinidae</taxon>
        <taxon>Aphelininae</taxon>
        <taxon>Eretmocerus</taxon>
    </lineage>
</organism>
<gene>
    <name evidence="1" type="ORF">QAD02_015696</name>
</gene>
<proteinExistence type="predicted"/>
<dbReference type="Proteomes" id="UP001239111">
    <property type="component" value="Chromosome 2"/>
</dbReference>
<name>A0ACC2PBE5_9HYME</name>
<protein>
    <submittedName>
        <fullName evidence="1">Uncharacterized protein</fullName>
    </submittedName>
</protein>
<comment type="caution">
    <text evidence="1">The sequence shown here is derived from an EMBL/GenBank/DDBJ whole genome shotgun (WGS) entry which is preliminary data.</text>
</comment>
<accession>A0ACC2PBE5</accession>
<keyword evidence="2" id="KW-1185">Reference proteome</keyword>
<sequence>MQVLLMFAGTTIANVLRISMSVAIVSMRKKGSTDYNFPEYNWDNRTSNLILSSFSWGYVITQIPGGYLSRRWSAGKIVSVGMLVSSVTSLLIPILSEYGPVSVMCCRMVMGLCQGPLMPCNFVMLSRWAPPAEKTRLSSLVTNATSFGTLIALLMSGYLAASRFGWPGIFKVCGTAGIAWSLLFYCTCADYPSEHPFIGSEELKYITDAIGRPNRHPKEKEPPIPWTAILSSAPLMSSFLAGWGTAWSFNIFLSQLPAYMSYVLKFNIAQSGMLSALPYLVKWLLCFPLSYLVDYAIGKGVPTVIVRKISSCMGSWIPAFALLVLCVSKTDNTTIILAIIIVAVGISSANECGHTINCMDLTNNANLIGPLMSINNCVGSCLGFIVPYICGIIITDESDQSQWFIIFYITAGVCFYSVLIFVIFGKAELQPWNDSVLDQKKTFDVTDAWGWRHVQAFLMFMGITVAYGLRISMSVAIVAMRNKASANPCFPEYDWDSWTTNLILSSFFWGYAITQLPGGYFAQMWSAGKLVAGGVLLSSIINMFTPTLAEYGSWPVILSRVAMGLCQGPLIPGNYSLLSRWVPPMERARLGSFVLNAVQFGTMISLPISGALAASRYGWPSIFYVFGAIGIAWSLLFYCTCADYPSEHPRIGSKELEYISESIGSLNKLTDDKEMYIPWKAILTSVPLWSAIVANVGSSWGFYTFFTQLPAYMEYILKFNISQSGMVSALPYLANWLLCFSFSYLSDFALQKGTPMVIVRKISSCIGSCLPALALILLCLTKTTDTVIILAMITVSVGLTSAACSGPPLTPIDLAPNFSGPIMAMDNCIENCLCLFAPYVCGIIIQDETDQDQWFIIFYITAGVYFLSNMIFVLFGEAAVQPWNNPATIDHQQSIKSP</sequence>
<evidence type="ECO:0000313" key="2">
    <source>
        <dbReference type="Proteomes" id="UP001239111"/>
    </source>
</evidence>
<evidence type="ECO:0000313" key="1">
    <source>
        <dbReference type="EMBL" id="KAJ8679909.1"/>
    </source>
</evidence>